<gene>
    <name evidence="1" type="ORF">DVR12_14695</name>
</gene>
<sequence>MKWQLLGIGTLVSLHTFTADAQTIASDSQGKDIFTFRQTGKRSATVKSASKALELNYEQRIFSPIQYFVPRMQDTVSFKAGKFKLIGDSIISIEDKDDSLNNSRHFTVSEGQSISITGNIGNVASNLLDISSSDLSWGVGLGYGKNIDAFNNMANIFSLKGKTLQSWHVGAHYERQPITLLDTANAKSYKQGLYQVGINVEWNIYFKPRPKLFWGVVLTGALDYGKSAKNLGDYELYESKLITESLISITGKTGKLGTPENVATLRGSIAFPMMPRPVEIKYKKVTQTTLQLTYVPYYVIEKTMNGKTENRIGGYLNVAEGQDIFANNSSIISGLGIGSDYAIGAKKLQVFVSGTINITKMLYHKPAEQASNQK</sequence>
<keyword evidence="2" id="KW-1185">Reference proteome</keyword>
<protein>
    <submittedName>
        <fullName evidence="1">Uncharacterized protein</fullName>
    </submittedName>
</protein>
<accession>A0A3E1Y914</accession>
<organism evidence="1 2">
    <name type="scientific">Chitinophaga silvatica</name>
    <dbReference type="NCBI Taxonomy" id="2282649"/>
    <lineage>
        <taxon>Bacteria</taxon>
        <taxon>Pseudomonadati</taxon>
        <taxon>Bacteroidota</taxon>
        <taxon>Chitinophagia</taxon>
        <taxon>Chitinophagales</taxon>
        <taxon>Chitinophagaceae</taxon>
        <taxon>Chitinophaga</taxon>
    </lineage>
</organism>
<dbReference type="RefSeq" id="WP_116976546.1">
    <property type="nucleotide sequence ID" value="NZ_QPMM01000007.1"/>
</dbReference>
<proteinExistence type="predicted"/>
<comment type="caution">
    <text evidence="1">The sequence shown here is derived from an EMBL/GenBank/DDBJ whole genome shotgun (WGS) entry which is preliminary data.</text>
</comment>
<reference evidence="1 2" key="1">
    <citation type="submission" date="2018-07" db="EMBL/GenBank/DDBJ databases">
        <title>Chitinophaga K2CV101002-2 sp. nov., isolated from a monsoon evergreen broad-leaved forest soil.</title>
        <authorList>
            <person name="Lv Y."/>
        </authorList>
    </citation>
    <scope>NUCLEOTIDE SEQUENCE [LARGE SCALE GENOMIC DNA]</scope>
    <source>
        <strain evidence="1 2">GDMCC 1.1288</strain>
    </source>
</reference>
<dbReference type="AlphaFoldDB" id="A0A3E1Y914"/>
<evidence type="ECO:0000313" key="2">
    <source>
        <dbReference type="Proteomes" id="UP000260644"/>
    </source>
</evidence>
<name>A0A3E1Y914_9BACT</name>
<dbReference type="EMBL" id="QPMM01000007">
    <property type="protein sequence ID" value="RFS21897.1"/>
    <property type="molecule type" value="Genomic_DNA"/>
</dbReference>
<dbReference type="Proteomes" id="UP000260644">
    <property type="component" value="Unassembled WGS sequence"/>
</dbReference>
<evidence type="ECO:0000313" key="1">
    <source>
        <dbReference type="EMBL" id="RFS21897.1"/>
    </source>
</evidence>
<dbReference type="OrthoDB" id="9812682at2"/>